<evidence type="ECO:0000256" key="3">
    <source>
        <dbReference type="ARBA" id="ARBA00022759"/>
    </source>
</evidence>
<dbReference type="RefSeq" id="WP_311661368.1">
    <property type="nucleotide sequence ID" value="NZ_JAVRHT010000001.1"/>
</dbReference>
<comment type="caution">
    <text evidence="7">The sequence shown here is derived from an EMBL/GenBank/DDBJ whole genome shotgun (WGS) entry which is preliminary data.</text>
</comment>
<comment type="subunit">
    <text evidence="6">Consists of a catalytic RNA component (M1 or rnpB) and a protein subunit.</text>
</comment>
<reference evidence="7 8" key="1">
    <citation type="submission" date="2023-09" db="EMBL/GenBank/DDBJ databases">
        <authorList>
            <person name="Rey-Velasco X."/>
        </authorList>
    </citation>
    <scope>NUCLEOTIDE SEQUENCE [LARGE SCALE GENOMIC DNA]</scope>
    <source>
        <strain evidence="7 8">F394</strain>
    </source>
</reference>
<gene>
    <name evidence="6" type="primary">rnpA</name>
    <name evidence="7" type="ORF">RM540_01120</name>
</gene>
<dbReference type="SUPFAM" id="SSF54211">
    <property type="entry name" value="Ribosomal protein S5 domain 2-like"/>
    <property type="match status" value="1"/>
</dbReference>
<evidence type="ECO:0000256" key="2">
    <source>
        <dbReference type="ARBA" id="ARBA00022722"/>
    </source>
</evidence>
<dbReference type="InterPro" id="IPR020568">
    <property type="entry name" value="Ribosomal_Su5_D2-typ_SF"/>
</dbReference>
<keyword evidence="3 6" id="KW-0255">Endonuclease</keyword>
<comment type="function">
    <text evidence="6">RNaseP catalyzes the removal of the 5'-leader sequence from pre-tRNA to produce the mature 5'-terminus. It can also cleave other RNA substrates such as 4.5S RNA. The protein component plays an auxiliary but essential role in vivo by binding to the 5'-leader sequence and broadening the substrate specificity of the ribozyme.</text>
</comment>
<dbReference type="Proteomes" id="UP001267426">
    <property type="component" value="Unassembled WGS sequence"/>
</dbReference>
<evidence type="ECO:0000256" key="1">
    <source>
        <dbReference type="ARBA" id="ARBA00022694"/>
    </source>
</evidence>
<keyword evidence="4 6" id="KW-0378">Hydrolase</keyword>
<protein>
    <recommendedName>
        <fullName evidence="6">Ribonuclease P protein component</fullName>
        <shortName evidence="6">RNase P protein</shortName>
        <shortName evidence="6">RNaseP protein</shortName>
        <ecNumber evidence="6">3.1.26.5</ecNumber>
    </recommendedName>
    <alternativeName>
        <fullName evidence="6">Protein C5</fullName>
    </alternativeName>
</protein>
<dbReference type="Gene3D" id="3.30.230.10">
    <property type="match status" value="1"/>
</dbReference>
<evidence type="ECO:0000313" key="7">
    <source>
        <dbReference type="EMBL" id="MDT0630336.1"/>
    </source>
</evidence>
<keyword evidence="2 6" id="KW-0540">Nuclease</keyword>
<dbReference type="EMBL" id="JAVRHT010000001">
    <property type="protein sequence ID" value="MDT0630336.1"/>
    <property type="molecule type" value="Genomic_DNA"/>
</dbReference>
<name>A0ABU3BM86_9BACT</name>
<dbReference type="EC" id="3.1.26.5" evidence="6"/>
<comment type="similarity">
    <text evidence="6">Belongs to the RnpA family.</text>
</comment>
<dbReference type="InterPro" id="IPR014721">
    <property type="entry name" value="Ribsml_uS5_D2-typ_fold_subgr"/>
</dbReference>
<dbReference type="Pfam" id="PF00825">
    <property type="entry name" value="Ribonuclease_P"/>
    <property type="match status" value="1"/>
</dbReference>
<keyword evidence="5 6" id="KW-0694">RNA-binding</keyword>
<dbReference type="HAMAP" id="MF_00227">
    <property type="entry name" value="RNase_P"/>
    <property type="match status" value="1"/>
</dbReference>
<proteinExistence type="inferred from homology"/>
<organism evidence="7 8">
    <name type="scientific">Rubrivirga litoralis</name>
    <dbReference type="NCBI Taxonomy" id="3075598"/>
    <lineage>
        <taxon>Bacteria</taxon>
        <taxon>Pseudomonadati</taxon>
        <taxon>Rhodothermota</taxon>
        <taxon>Rhodothermia</taxon>
        <taxon>Rhodothermales</taxon>
        <taxon>Rubricoccaceae</taxon>
        <taxon>Rubrivirga</taxon>
    </lineage>
</organism>
<dbReference type="InterPro" id="IPR000100">
    <property type="entry name" value="RNase_P"/>
</dbReference>
<accession>A0ABU3BM86</accession>
<sequence length="146" mass="16749">MRRHTFPRTRRLKRRRLIRPLFERGRADVGRVREGVVALLYRAVPREALGHDVGLQVGFAPGRRARTNAGRTRLRRLMREAFRQHQGPLLDRFDGRPDALTVMVLFRGREATASADLRRDLPRALARLARRELPPAADAPADPPRP</sequence>
<evidence type="ECO:0000313" key="8">
    <source>
        <dbReference type="Proteomes" id="UP001267426"/>
    </source>
</evidence>
<evidence type="ECO:0000256" key="6">
    <source>
        <dbReference type="HAMAP-Rule" id="MF_00227"/>
    </source>
</evidence>
<keyword evidence="8" id="KW-1185">Reference proteome</keyword>
<evidence type="ECO:0000256" key="4">
    <source>
        <dbReference type="ARBA" id="ARBA00022801"/>
    </source>
</evidence>
<keyword evidence="1 6" id="KW-0819">tRNA processing</keyword>
<comment type="catalytic activity">
    <reaction evidence="6">
        <text>Endonucleolytic cleavage of RNA, removing 5'-extranucleotides from tRNA precursor.</text>
        <dbReference type="EC" id="3.1.26.5"/>
    </reaction>
</comment>
<evidence type="ECO:0000256" key="5">
    <source>
        <dbReference type="ARBA" id="ARBA00022884"/>
    </source>
</evidence>